<name>A0A9W7L653_9STRA</name>
<dbReference type="SMART" id="SM00239">
    <property type="entry name" value="C2"/>
    <property type="match status" value="1"/>
</dbReference>
<protein>
    <recommendedName>
        <fullName evidence="2">C2 domain-containing protein</fullName>
    </recommendedName>
</protein>
<dbReference type="OrthoDB" id="190160at2759"/>
<keyword evidence="4" id="KW-1185">Reference proteome</keyword>
<feature type="domain" description="C2" evidence="2">
    <location>
        <begin position="154"/>
        <end position="297"/>
    </location>
</feature>
<dbReference type="InterPro" id="IPR011989">
    <property type="entry name" value="ARM-like"/>
</dbReference>
<dbReference type="AlphaFoldDB" id="A0A9W7L653"/>
<feature type="region of interest" description="Disordered" evidence="1">
    <location>
        <begin position="22"/>
        <end position="108"/>
    </location>
</feature>
<dbReference type="Gene3D" id="1.25.10.10">
    <property type="entry name" value="Leucine-rich Repeat Variant"/>
    <property type="match status" value="1"/>
</dbReference>
<feature type="compositionally biased region" description="Basic and acidic residues" evidence="1">
    <location>
        <begin position="917"/>
        <end position="929"/>
    </location>
</feature>
<gene>
    <name evidence="3" type="ORF">TrCOL_g10169</name>
</gene>
<feature type="region of interest" description="Disordered" evidence="1">
    <location>
        <begin position="983"/>
        <end position="1092"/>
    </location>
</feature>
<proteinExistence type="predicted"/>
<dbReference type="EMBL" id="BRYA01000906">
    <property type="protein sequence ID" value="GMI35390.1"/>
    <property type="molecule type" value="Genomic_DNA"/>
</dbReference>
<dbReference type="PROSITE" id="PS50004">
    <property type="entry name" value="C2"/>
    <property type="match status" value="1"/>
</dbReference>
<evidence type="ECO:0000313" key="3">
    <source>
        <dbReference type="EMBL" id="GMI35390.1"/>
    </source>
</evidence>
<dbReference type="Gene3D" id="2.60.40.150">
    <property type="entry name" value="C2 domain"/>
    <property type="match status" value="1"/>
</dbReference>
<dbReference type="InterPro" id="IPR000008">
    <property type="entry name" value="C2_dom"/>
</dbReference>
<accession>A0A9W7L653</accession>
<dbReference type="Proteomes" id="UP001165065">
    <property type="component" value="Unassembled WGS sequence"/>
</dbReference>
<evidence type="ECO:0000256" key="1">
    <source>
        <dbReference type="SAM" id="MobiDB-lite"/>
    </source>
</evidence>
<dbReference type="InterPro" id="IPR035892">
    <property type="entry name" value="C2_domain_sf"/>
</dbReference>
<feature type="compositionally biased region" description="Acidic residues" evidence="1">
    <location>
        <begin position="1029"/>
        <end position="1063"/>
    </location>
</feature>
<feature type="region of interest" description="Disordered" evidence="1">
    <location>
        <begin position="136"/>
        <end position="171"/>
    </location>
</feature>
<reference evidence="4" key="1">
    <citation type="journal article" date="2023" name="Commun. Biol.">
        <title>Genome analysis of Parmales, the sister group of diatoms, reveals the evolutionary specialization of diatoms from phago-mixotrophs to photoautotrophs.</title>
        <authorList>
            <person name="Ban H."/>
            <person name="Sato S."/>
            <person name="Yoshikawa S."/>
            <person name="Yamada K."/>
            <person name="Nakamura Y."/>
            <person name="Ichinomiya M."/>
            <person name="Sato N."/>
            <person name="Blanc-Mathieu R."/>
            <person name="Endo H."/>
            <person name="Kuwata A."/>
            <person name="Ogata H."/>
        </authorList>
    </citation>
    <scope>NUCLEOTIDE SEQUENCE [LARGE SCALE GENOMIC DNA]</scope>
</reference>
<organism evidence="3 4">
    <name type="scientific">Triparma columacea</name>
    <dbReference type="NCBI Taxonomy" id="722753"/>
    <lineage>
        <taxon>Eukaryota</taxon>
        <taxon>Sar</taxon>
        <taxon>Stramenopiles</taxon>
        <taxon>Ochrophyta</taxon>
        <taxon>Bolidophyceae</taxon>
        <taxon>Parmales</taxon>
        <taxon>Triparmaceae</taxon>
        <taxon>Triparma</taxon>
    </lineage>
</organism>
<dbReference type="Pfam" id="PF00168">
    <property type="entry name" value="C2"/>
    <property type="match status" value="1"/>
</dbReference>
<feature type="region of interest" description="Disordered" evidence="1">
    <location>
        <begin position="897"/>
        <end position="944"/>
    </location>
</feature>
<sequence length="1183" mass="132356">MAEPFEDDEVTRRLEKVSAIINSDAEIGEASIPVPGPPTTPPTTEINNTNNEPGGDAADDLLQQISETREKMGQPMKPPPANPLDDNTQGRAPPGGDGDGEDEGDTINANSVTFDEASIANLSQITGLDESSIVASSVEGGDSIETGGSKDTPNTGMSSKSSKKRKPSDPTKYNAVTVHISYASGIRQWDASCDPFALVTVGKIKTTFEEKLTHLDTTGYHDSLYETVALENTSEPEWNEVCTLAFPTAEEEEKNKLEVHIQIQDKDMSANDDLGEARIRLTKFVCDDADNPTEAELPLIGPGAGDDDPSIYIKLNFTNVEEDYTDNGSTVSGSMVSEQDLSASNRKELMHPGEWVKEEWQVGRLKPWTRYWTCCGCDKHLSMYCPSLGDRVEFAHKLKERNEYLRLKPIKEAKAKEMREKWQEERLRMKDAKREREILIAENDGEEPLSSTEKKHFFMSKEWKIKKGIWREAKTDTFNEAHGADENDLYEHRMKMVKPADISMVVGTMRKNMDNHWMVTQGMDILQRLLDQKDAQKKCIQFGALPQILKGLKVHATTYEIQILGIKALRKYCHYAPTQEKAILNMEVTNAAITRLKLFRDKEEMVEECMAILKFTCNLRKNRARIFECGCVTQVTLAIVGYKHNTKILCAAFLLLEILGGMQKGKEEILVRGLVKIALSVMQKYQDNGEVLAASMGMLLLACEDERGLLQMISSNGVATTLYAMKHLVSKAELQQRGLEFFQKLAKTTKGTVILDGIKGSWQWLAQGTEGGNALVHLQPGPWQSKGWAMGDINERDVMHKGVLYLNGATGARGKSKALWSSSSLKKFMGLSQKETKMEINNEEHEFYFTVIRDLGLLPRNNEQREYWFQRVKAFEEKNGINVSELVERNSIRKFGGSLYEESGDEDEDEDGEEGEGGEKGEEKKDSKPPVHPGRSHGGGPMAYREVKRKAAVGRKGRKPPPPVVVEKVYEKRAVFLEGHKSSGWVSGDSTWKDKHGFDLDEGLDDGDALRVIHGHSRGGSSQGREGGEEQDSGEEEDTYSDGGNDDDDDGTYDDGDDDDDDSSFASSQVSFLEDGVHKTSTKQVIKRSHTGKVHAQKTKLKISKDIANRLPEKRRDVFHAKDRHGNLYIPPPIEKLFPEVIGTKMATAKYQTQQYQYTMYEDPYRFGKTKEEIAAMDAMMEL</sequence>
<comment type="caution">
    <text evidence="3">The sequence shown here is derived from an EMBL/GenBank/DDBJ whole genome shotgun (WGS) entry which is preliminary data.</text>
</comment>
<dbReference type="InterPro" id="IPR016024">
    <property type="entry name" value="ARM-type_fold"/>
</dbReference>
<dbReference type="SUPFAM" id="SSF49562">
    <property type="entry name" value="C2 domain (Calcium/lipid-binding domain, CaLB)"/>
    <property type="match status" value="1"/>
</dbReference>
<evidence type="ECO:0000259" key="2">
    <source>
        <dbReference type="PROSITE" id="PS50004"/>
    </source>
</evidence>
<dbReference type="SUPFAM" id="SSF48371">
    <property type="entry name" value="ARM repeat"/>
    <property type="match status" value="1"/>
</dbReference>
<feature type="compositionally biased region" description="Low complexity" evidence="1">
    <location>
        <begin position="42"/>
        <end position="54"/>
    </location>
</feature>
<feature type="compositionally biased region" description="Acidic residues" evidence="1">
    <location>
        <begin position="902"/>
        <end position="916"/>
    </location>
</feature>
<evidence type="ECO:0000313" key="4">
    <source>
        <dbReference type="Proteomes" id="UP001165065"/>
    </source>
</evidence>
<dbReference type="CDD" id="cd00030">
    <property type="entry name" value="C2"/>
    <property type="match status" value="1"/>
</dbReference>